<keyword evidence="1" id="KW-0479">Metal-binding</keyword>
<evidence type="ECO:0000256" key="2">
    <source>
        <dbReference type="ARBA" id="ARBA00022801"/>
    </source>
</evidence>
<dbReference type="InterPro" id="IPR036412">
    <property type="entry name" value="HAD-like_sf"/>
</dbReference>
<dbReference type="Gene3D" id="3.40.50.1000">
    <property type="entry name" value="HAD superfamily/HAD-like"/>
    <property type="match status" value="1"/>
</dbReference>
<dbReference type="PANTHER" id="PTHR46470">
    <property type="entry name" value="N-ACYLNEURAMINATE-9-PHOSPHATASE"/>
    <property type="match status" value="1"/>
</dbReference>
<evidence type="ECO:0000313" key="4">
    <source>
        <dbReference type="EMBL" id="RXF70723.1"/>
    </source>
</evidence>
<name>A0A4Q0MCA1_9SPHI</name>
<keyword evidence="3" id="KW-0460">Magnesium</keyword>
<dbReference type="InterPro" id="IPR023214">
    <property type="entry name" value="HAD_sf"/>
</dbReference>
<dbReference type="PANTHER" id="PTHR46470:SF2">
    <property type="entry name" value="GLYCERALDEHYDE 3-PHOSPHATE PHOSPHATASE"/>
    <property type="match status" value="1"/>
</dbReference>
<evidence type="ECO:0000313" key="5">
    <source>
        <dbReference type="Proteomes" id="UP000290848"/>
    </source>
</evidence>
<dbReference type="Gene3D" id="1.10.150.520">
    <property type="match status" value="1"/>
</dbReference>
<dbReference type="Proteomes" id="UP000290848">
    <property type="component" value="Unassembled WGS sequence"/>
</dbReference>
<dbReference type="SFLD" id="SFLDG01129">
    <property type="entry name" value="C1.5:_HAD__Beta-PGM__Phosphata"/>
    <property type="match status" value="1"/>
</dbReference>
<protein>
    <submittedName>
        <fullName evidence="4">HAD family hydrolase</fullName>
    </submittedName>
</protein>
<dbReference type="InterPro" id="IPR051400">
    <property type="entry name" value="HAD-like_hydrolase"/>
</dbReference>
<dbReference type="InterPro" id="IPR041492">
    <property type="entry name" value="HAD_2"/>
</dbReference>
<evidence type="ECO:0000256" key="1">
    <source>
        <dbReference type="ARBA" id="ARBA00022723"/>
    </source>
</evidence>
<evidence type="ECO:0000256" key="3">
    <source>
        <dbReference type="ARBA" id="ARBA00022842"/>
    </source>
</evidence>
<dbReference type="EMBL" id="RXOC01000004">
    <property type="protein sequence ID" value="RXF70723.1"/>
    <property type="molecule type" value="Genomic_DNA"/>
</dbReference>
<dbReference type="Pfam" id="PF13419">
    <property type="entry name" value="HAD_2"/>
    <property type="match status" value="1"/>
</dbReference>
<accession>A0A4Q0MCA1</accession>
<dbReference type="RefSeq" id="WP_128769028.1">
    <property type="nucleotide sequence ID" value="NZ_RXOC01000004.1"/>
</dbReference>
<dbReference type="GO" id="GO:0016791">
    <property type="term" value="F:phosphatase activity"/>
    <property type="evidence" value="ECO:0007669"/>
    <property type="project" value="TreeGrafter"/>
</dbReference>
<keyword evidence="2 4" id="KW-0378">Hydrolase</keyword>
<comment type="caution">
    <text evidence="4">The sequence shown here is derived from an EMBL/GenBank/DDBJ whole genome shotgun (WGS) entry which is preliminary data.</text>
</comment>
<dbReference type="GO" id="GO:0046872">
    <property type="term" value="F:metal ion binding"/>
    <property type="evidence" value="ECO:0007669"/>
    <property type="project" value="UniProtKB-KW"/>
</dbReference>
<reference evidence="4 5" key="1">
    <citation type="submission" date="2018-12" db="EMBL/GenBank/DDBJ databases">
        <title>The Draft Genome Sequence of the Soil Bacterium Pedobacter tournemirensis R1.</title>
        <authorList>
            <person name="He J."/>
        </authorList>
    </citation>
    <scope>NUCLEOTIDE SEQUENCE [LARGE SCALE GENOMIC DNA]</scope>
    <source>
        <strain evidence="4 5">R1</strain>
    </source>
</reference>
<dbReference type="SUPFAM" id="SSF56784">
    <property type="entry name" value="HAD-like"/>
    <property type="match status" value="1"/>
</dbReference>
<organism evidence="4 5">
    <name type="scientific">Arcticibacter tournemirensis</name>
    <dbReference type="NCBI Taxonomy" id="699437"/>
    <lineage>
        <taxon>Bacteria</taxon>
        <taxon>Pseudomonadati</taxon>
        <taxon>Bacteroidota</taxon>
        <taxon>Sphingobacteriia</taxon>
        <taxon>Sphingobacteriales</taxon>
        <taxon>Sphingobacteriaceae</taxon>
        <taxon>Arcticibacter</taxon>
    </lineage>
</organism>
<gene>
    <name evidence="4" type="ORF">EKH83_08785</name>
</gene>
<sequence length="210" mass="24271">MKRALILDLDNTIYPVKSIADKLFAPLFKLMDQYRQEFSGGDFNAAIEDIMKKPFQKVADTYKFSRELTEKGMDLLRNATYDEAMKPFEDYNLIKDLAITKYLVTTGFLKLQQSKIKSLGIEKHFEDIFIVDPDTTSMTKRDVFLNIMMQNNLQKDDLLVIGDDPESEIEAANDLGIETFLYDPHTIHENDIATYKSKDFELVKDIISRS</sequence>
<dbReference type="AlphaFoldDB" id="A0A4Q0MCA1"/>
<proteinExistence type="predicted"/>
<dbReference type="SFLD" id="SFLDS00003">
    <property type="entry name" value="Haloacid_Dehalogenase"/>
    <property type="match status" value="1"/>
</dbReference>